<dbReference type="STRING" id="557598.LHK_02824"/>
<accession>C1DDH2</accession>
<evidence type="ECO:0000313" key="2">
    <source>
        <dbReference type="Proteomes" id="UP000002010"/>
    </source>
</evidence>
<dbReference type="EMBL" id="CP001154">
    <property type="protein sequence ID" value="ACO75804.1"/>
    <property type="molecule type" value="Genomic_DNA"/>
</dbReference>
<reference evidence="1 2" key="1">
    <citation type="journal article" date="2009" name="PLoS Genet.">
        <title>The complete genome and proteome of Laribacter hongkongensis reveal potential mechanisms for adaptations to different temperatures and habitats.</title>
        <authorList>
            <person name="Woo P.C."/>
            <person name="Lau S.K."/>
            <person name="Tse H."/>
            <person name="Teng J.L."/>
            <person name="Curreem S.O."/>
            <person name="Tsang A.K."/>
            <person name="Fan R.Y."/>
            <person name="Wong G.K."/>
            <person name="Huang Y."/>
            <person name="Loman N.J."/>
            <person name="Snyder L.A."/>
            <person name="Cai J.J."/>
            <person name="Huang J.D."/>
            <person name="Mak W."/>
            <person name="Pallen M.J."/>
            <person name="Lok S."/>
            <person name="Yuen K.Y."/>
        </authorList>
    </citation>
    <scope>NUCLEOTIDE SEQUENCE [LARGE SCALE GENOMIC DNA]</scope>
    <source>
        <strain evidence="1 2">HLHK9</strain>
    </source>
</reference>
<dbReference type="AlphaFoldDB" id="C1DDH2"/>
<sequence>MECRQRVCRKPNRLPGFAVFLWYDADRPGTVAPEGLRIRQAWLAADTVRRLPVLSVRQRHDRICNGRICLPASCVHTVSGNAPSTCGRPLVPGRPGGAAATRGILPGRVEHDHQCHAPSSGLAWRHGPSDRMVSLLASSRAGQPLAMSGDNNRRQASL</sequence>
<dbReference type="KEGG" id="lhk:LHK_02824"/>
<organism evidence="1 2">
    <name type="scientific">Laribacter hongkongensis (strain HLHK9)</name>
    <dbReference type="NCBI Taxonomy" id="557598"/>
    <lineage>
        <taxon>Bacteria</taxon>
        <taxon>Pseudomonadati</taxon>
        <taxon>Pseudomonadota</taxon>
        <taxon>Betaproteobacteria</taxon>
        <taxon>Neisseriales</taxon>
        <taxon>Aquaspirillaceae</taxon>
        <taxon>Laribacter</taxon>
    </lineage>
</organism>
<dbReference type="HOGENOM" id="CLU_1667192_0_0_4"/>
<protein>
    <submittedName>
        <fullName evidence="1">Uncharacterized protein</fullName>
    </submittedName>
</protein>
<keyword evidence="2" id="KW-1185">Reference proteome</keyword>
<name>C1DDH2_LARHH</name>
<evidence type="ECO:0000313" key="1">
    <source>
        <dbReference type="EMBL" id="ACO75804.1"/>
    </source>
</evidence>
<dbReference type="Proteomes" id="UP000002010">
    <property type="component" value="Chromosome"/>
</dbReference>
<gene>
    <name evidence="1" type="ordered locus">LHK_02824</name>
</gene>
<proteinExistence type="predicted"/>